<dbReference type="PIRSF" id="PIRSF002181">
    <property type="entry name" value="Ribosomal_L13"/>
    <property type="match status" value="1"/>
</dbReference>
<evidence type="ECO:0000256" key="4">
    <source>
        <dbReference type="ARBA" id="ARBA00035201"/>
    </source>
</evidence>
<dbReference type="CDD" id="cd00392">
    <property type="entry name" value="Ribosomal_L13"/>
    <property type="match status" value="1"/>
</dbReference>
<dbReference type="AlphaFoldDB" id="A0A4Y8IEG8"/>
<dbReference type="GO" id="GO:0022625">
    <property type="term" value="C:cytosolic large ribosomal subunit"/>
    <property type="evidence" value="ECO:0007669"/>
    <property type="project" value="TreeGrafter"/>
</dbReference>
<comment type="caution">
    <text evidence="8">The sequence shown here is derived from an EMBL/GenBank/DDBJ whole genome shotgun (WGS) entry which is preliminary data.</text>
</comment>
<comment type="similarity">
    <text evidence="1 5 6">Belongs to the universal ribosomal protein uL13 family.</text>
</comment>
<gene>
    <name evidence="5 7 8" type="primary">rplM</name>
    <name evidence="8" type="ORF">E3U55_12840</name>
</gene>
<name>A0A4Y8IEG8_9BACI</name>
<keyword evidence="3 5" id="KW-0687">Ribonucleoprotein</keyword>
<dbReference type="RefSeq" id="WP_134340878.1">
    <property type="nucleotide sequence ID" value="NZ_SOPW01000015.1"/>
</dbReference>
<dbReference type="Pfam" id="PF00572">
    <property type="entry name" value="Ribosomal_L13"/>
    <property type="match status" value="1"/>
</dbReference>
<dbReference type="SUPFAM" id="SSF52161">
    <property type="entry name" value="Ribosomal protein L13"/>
    <property type="match status" value="1"/>
</dbReference>
<dbReference type="InterPro" id="IPR036899">
    <property type="entry name" value="Ribosomal_uL13_sf"/>
</dbReference>
<keyword evidence="9" id="KW-1185">Reference proteome</keyword>
<comment type="function">
    <text evidence="5 7">This protein is one of the early assembly proteins of the 50S ribosomal subunit, although it is not seen to bind rRNA by itself. It is important during the early stages of 50S assembly.</text>
</comment>
<dbReference type="GO" id="GO:0003735">
    <property type="term" value="F:structural constituent of ribosome"/>
    <property type="evidence" value="ECO:0007669"/>
    <property type="project" value="InterPro"/>
</dbReference>
<comment type="subunit">
    <text evidence="5">Part of the 50S ribosomal subunit.</text>
</comment>
<dbReference type="GO" id="GO:0003729">
    <property type="term" value="F:mRNA binding"/>
    <property type="evidence" value="ECO:0007669"/>
    <property type="project" value="TreeGrafter"/>
</dbReference>
<dbReference type="InterPro" id="IPR005822">
    <property type="entry name" value="Ribosomal_uL13"/>
</dbReference>
<evidence type="ECO:0000256" key="2">
    <source>
        <dbReference type="ARBA" id="ARBA00022980"/>
    </source>
</evidence>
<dbReference type="InterPro" id="IPR023563">
    <property type="entry name" value="Ribosomal_uL13_CS"/>
</dbReference>
<dbReference type="GO" id="GO:0017148">
    <property type="term" value="P:negative regulation of translation"/>
    <property type="evidence" value="ECO:0007669"/>
    <property type="project" value="TreeGrafter"/>
</dbReference>
<accession>A0A4Y8IEG8</accession>
<dbReference type="Proteomes" id="UP000297975">
    <property type="component" value="Unassembled WGS sequence"/>
</dbReference>
<evidence type="ECO:0000256" key="7">
    <source>
        <dbReference type="RuleBase" id="RU003878"/>
    </source>
</evidence>
<dbReference type="FunFam" id="3.90.1180.10:FF:000001">
    <property type="entry name" value="50S ribosomal protein L13"/>
    <property type="match status" value="1"/>
</dbReference>
<keyword evidence="2 5" id="KW-0689">Ribosomal protein</keyword>
<evidence type="ECO:0000256" key="6">
    <source>
        <dbReference type="RuleBase" id="RU003877"/>
    </source>
</evidence>
<sequence>MRTTFMANENNVERKWYVVDAEGQTLGRLATEVASILRGKNKPTYTPHVDTGDHVIIVNADKIHLTGKKLTDKIYYRHSNHPGGLKQRTANEMRTKYPEQMLELAVKGMLPKNKLGNKMGKKLHVYRGPEHKHQAQNPEVYELRG</sequence>
<dbReference type="HAMAP" id="MF_01366">
    <property type="entry name" value="Ribosomal_uL13"/>
    <property type="match status" value="1"/>
</dbReference>
<dbReference type="OrthoDB" id="9801330at2"/>
<dbReference type="PROSITE" id="PS00783">
    <property type="entry name" value="RIBOSOMAL_L13"/>
    <property type="match status" value="1"/>
</dbReference>
<evidence type="ECO:0000313" key="9">
    <source>
        <dbReference type="Proteomes" id="UP000297975"/>
    </source>
</evidence>
<protein>
    <recommendedName>
        <fullName evidence="4 5">Large ribosomal subunit protein uL13</fullName>
    </recommendedName>
</protein>
<reference evidence="8 9" key="1">
    <citation type="submission" date="2019-03" db="EMBL/GenBank/DDBJ databases">
        <authorList>
            <person name="He R.-H."/>
        </authorList>
    </citation>
    <scope>NUCLEOTIDE SEQUENCE [LARGE SCALE GENOMIC DNA]</scope>
    <source>
        <strain evidence="9">SH 714</strain>
    </source>
</reference>
<dbReference type="PANTHER" id="PTHR11545">
    <property type="entry name" value="RIBOSOMAL PROTEIN L13"/>
    <property type="match status" value="1"/>
</dbReference>
<dbReference type="EMBL" id="SOPW01000015">
    <property type="protein sequence ID" value="TFB14682.1"/>
    <property type="molecule type" value="Genomic_DNA"/>
</dbReference>
<proteinExistence type="inferred from homology"/>
<organism evidence="8 9">
    <name type="scientific">Filobacillus milosensis</name>
    <dbReference type="NCBI Taxonomy" id="94137"/>
    <lineage>
        <taxon>Bacteria</taxon>
        <taxon>Bacillati</taxon>
        <taxon>Bacillota</taxon>
        <taxon>Bacilli</taxon>
        <taxon>Bacillales</taxon>
        <taxon>Bacillaceae</taxon>
        <taxon>Filobacillus</taxon>
    </lineage>
</organism>
<dbReference type="GO" id="GO:0006412">
    <property type="term" value="P:translation"/>
    <property type="evidence" value="ECO:0007669"/>
    <property type="project" value="UniProtKB-UniRule"/>
</dbReference>
<dbReference type="PANTHER" id="PTHR11545:SF2">
    <property type="entry name" value="LARGE RIBOSOMAL SUBUNIT PROTEIN UL13M"/>
    <property type="match status" value="1"/>
</dbReference>
<evidence type="ECO:0000313" key="8">
    <source>
        <dbReference type="EMBL" id="TFB14682.1"/>
    </source>
</evidence>
<dbReference type="NCBIfam" id="TIGR01066">
    <property type="entry name" value="rplM_bact"/>
    <property type="match status" value="1"/>
</dbReference>
<dbReference type="Gene3D" id="3.90.1180.10">
    <property type="entry name" value="Ribosomal protein L13"/>
    <property type="match status" value="1"/>
</dbReference>
<evidence type="ECO:0000256" key="5">
    <source>
        <dbReference type="HAMAP-Rule" id="MF_01366"/>
    </source>
</evidence>
<dbReference type="InterPro" id="IPR005823">
    <property type="entry name" value="Ribosomal_uL13_bac-type"/>
</dbReference>
<evidence type="ECO:0000256" key="3">
    <source>
        <dbReference type="ARBA" id="ARBA00023274"/>
    </source>
</evidence>
<evidence type="ECO:0000256" key="1">
    <source>
        <dbReference type="ARBA" id="ARBA00006227"/>
    </source>
</evidence>